<evidence type="ECO:0000313" key="1">
    <source>
        <dbReference type="EMBL" id="KAF2845045.1"/>
    </source>
</evidence>
<dbReference type="OrthoDB" id="10445905at2759"/>
<dbReference type="Proteomes" id="UP000799423">
    <property type="component" value="Unassembled WGS sequence"/>
</dbReference>
<feature type="non-terminal residue" evidence="1">
    <location>
        <position position="178"/>
    </location>
</feature>
<accession>A0A6A7ASF7</accession>
<evidence type="ECO:0000313" key="2">
    <source>
        <dbReference type="Proteomes" id="UP000799423"/>
    </source>
</evidence>
<keyword evidence="2" id="KW-1185">Reference proteome</keyword>
<dbReference type="AlphaFoldDB" id="A0A6A7ASF7"/>
<organism evidence="1 2">
    <name type="scientific">Plenodomus tracheiphilus IPT5</name>
    <dbReference type="NCBI Taxonomy" id="1408161"/>
    <lineage>
        <taxon>Eukaryota</taxon>
        <taxon>Fungi</taxon>
        <taxon>Dikarya</taxon>
        <taxon>Ascomycota</taxon>
        <taxon>Pezizomycotina</taxon>
        <taxon>Dothideomycetes</taxon>
        <taxon>Pleosporomycetidae</taxon>
        <taxon>Pleosporales</taxon>
        <taxon>Pleosporineae</taxon>
        <taxon>Leptosphaeriaceae</taxon>
        <taxon>Plenodomus</taxon>
    </lineage>
</organism>
<gene>
    <name evidence="1" type="ORF">T440DRAFT_435505</name>
</gene>
<protein>
    <submittedName>
        <fullName evidence="1">Uncharacterized protein</fullName>
    </submittedName>
</protein>
<dbReference type="EMBL" id="MU006356">
    <property type="protein sequence ID" value="KAF2845045.1"/>
    <property type="molecule type" value="Genomic_DNA"/>
</dbReference>
<proteinExistence type="predicted"/>
<sequence length="178" mass="19817">MSMITSTPCHWDGSHELWDTDAAVHEAVSGLMSHFKDLFDHMLIHINMPFLATRGLGNSQLAGLEVQKLVTAMIGVQEAVSDASDFYRSTHNPAGLLGAMMLLARSLSYRCDFFSKNPVNNAIAIAVRSTILKVGPTEVLQLYPEEWHLNPEARSERGNALMELLEDNSLPEYLDLKF</sequence>
<reference evidence="1" key="1">
    <citation type="submission" date="2020-01" db="EMBL/GenBank/DDBJ databases">
        <authorList>
            <consortium name="DOE Joint Genome Institute"/>
            <person name="Haridas S."/>
            <person name="Albert R."/>
            <person name="Binder M."/>
            <person name="Bloem J."/>
            <person name="Labutti K."/>
            <person name="Salamov A."/>
            <person name="Andreopoulos B."/>
            <person name="Baker S.E."/>
            <person name="Barry K."/>
            <person name="Bills G."/>
            <person name="Bluhm B.H."/>
            <person name="Cannon C."/>
            <person name="Castanera R."/>
            <person name="Culley D.E."/>
            <person name="Daum C."/>
            <person name="Ezra D."/>
            <person name="Gonzalez J.B."/>
            <person name="Henrissat B."/>
            <person name="Kuo A."/>
            <person name="Liang C."/>
            <person name="Lipzen A."/>
            <person name="Lutzoni F."/>
            <person name="Magnuson J."/>
            <person name="Mondo S."/>
            <person name="Nolan M."/>
            <person name="Ohm R."/>
            <person name="Pangilinan J."/>
            <person name="Park H.-J."/>
            <person name="Ramirez L."/>
            <person name="Alfaro M."/>
            <person name="Sun H."/>
            <person name="Tritt A."/>
            <person name="Yoshinaga Y."/>
            <person name="Zwiers L.-H."/>
            <person name="Turgeon B.G."/>
            <person name="Goodwin S.B."/>
            <person name="Spatafora J.W."/>
            <person name="Crous P.W."/>
            <person name="Grigoriev I.V."/>
        </authorList>
    </citation>
    <scope>NUCLEOTIDE SEQUENCE</scope>
    <source>
        <strain evidence="1">IPT5</strain>
    </source>
</reference>
<name>A0A6A7ASF7_9PLEO</name>